<name>A0A2I0T7P9_LIMLA</name>
<evidence type="ECO:0000313" key="4">
    <source>
        <dbReference type="Proteomes" id="UP000233556"/>
    </source>
</evidence>
<dbReference type="Pfam" id="PF00626">
    <property type="entry name" value="Gelsolin"/>
    <property type="match status" value="1"/>
</dbReference>
<reference evidence="4" key="2">
    <citation type="submission" date="2017-12" db="EMBL/GenBank/DDBJ databases">
        <title>Genome sequence of the Bar-tailed Godwit (Limosa lapponica baueri).</title>
        <authorList>
            <person name="Lima N.C.B."/>
            <person name="Parody-Merino A.M."/>
            <person name="Battley P.F."/>
            <person name="Fidler A.E."/>
            <person name="Prosdocimi F."/>
        </authorList>
    </citation>
    <scope>NUCLEOTIDE SEQUENCE [LARGE SCALE GENOMIC DNA]</scope>
</reference>
<dbReference type="PANTHER" id="PTHR11977">
    <property type="entry name" value="VILLIN"/>
    <property type="match status" value="1"/>
</dbReference>
<dbReference type="SMART" id="SM00262">
    <property type="entry name" value="GEL"/>
    <property type="match status" value="1"/>
</dbReference>
<dbReference type="GO" id="GO:0015629">
    <property type="term" value="C:actin cytoskeleton"/>
    <property type="evidence" value="ECO:0007669"/>
    <property type="project" value="TreeGrafter"/>
</dbReference>
<dbReference type="InterPro" id="IPR007123">
    <property type="entry name" value="Gelsolin-like_dom"/>
</dbReference>
<dbReference type="InterPro" id="IPR029006">
    <property type="entry name" value="ADF-H/Gelsolin-like_dom_sf"/>
</dbReference>
<dbReference type="EMBL" id="KZ516073">
    <property type="protein sequence ID" value="PKU29835.1"/>
    <property type="molecule type" value="Genomic_DNA"/>
</dbReference>
<dbReference type="GO" id="GO:0005546">
    <property type="term" value="F:phosphatidylinositol-4,5-bisphosphate binding"/>
    <property type="evidence" value="ECO:0007669"/>
    <property type="project" value="TreeGrafter"/>
</dbReference>
<sequence>MDLSQVATSSPFSQSLLCPDDCFVLDNGAGGKVYVWKGRKANEQERQAALKVAEEVITRMGHSPQTQTQRISTGANYLSNYPCLHIPLWSMNLGTMTGCTNTW</sequence>
<reference evidence="4" key="1">
    <citation type="submission" date="2017-11" db="EMBL/GenBank/DDBJ databases">
        <authorList>
            <person name="Lima N.C."/>
            <person name="Parody-Merino A.M."/>
            <person name="Battley P.F."/>
            <person name="Fidler A.E."/>
            <person name="Prosdocimi F."/>
        </authorList>
    </citation>
    <scope>NUCLEOTIDE SEQUENCE [LARGE SCALE GENOMIC DNA]</scope>
</reference>
<evidence type="ECO:0000313" key="3">
    <source>
        <dbReference type="EMBL" id="PKU29835.1"/>
    </source>
</evidence>
<dbReference type="GO" id="GO:0051015">
    <property type="term" value="F:actin filament binding"/>
    <property type="evidence" value="ECO:0007669"/>
    <property type="project" value="InterPro"/>
</dbReference>
<proteinExistence type="predicted"/>
<dbReference type="GO" id="GO:0008154">
    <property type="term" value="P:actin polymerization or depolymerization"/>
    <property type="evidence" value="ECO:0007669"/>
    <property type="project" value="TreeGrafter"/>
</dbReference>
<gene>
    <name evidence="3" type="ORF">llap_19861</name>
</gene>
<dbReference type="GO" id="GO:0051014">
    <property type="term" value="P:actin filament severing"/>
    <property type="evidence" value="ECO:0007669"/>
    <property type="project" value="TreeGrafter"/>
</dbReference>
<dbReference type="InterPro" id="IPR007122">
    <property type="entry name" value="Villin/Gelsolin"/>
</dbReference>
<evidence type="ECO:0000259" key="2">
    <source>
        <dbReference type="Pfam" id="PF00626"/>
    </source>
</evidence>
<accession>A0A2I0T7P9</accession>
<dbReference type="Gene3D" id="3.40.20.10">
    <property type="entry name" value="Severin"/>
    <property type="match status" value="1"/>
</dbReference>
<dbReference type="PANTHER" id="PTHR11977:SF127">
    <property type="entry name" value="MACROPHAGE-CAPPING PROTEIN"/>
    <property type="match status" value="1"/>
</dbReference>
<evidence type="ECO:0000256" key="1">
    <source>
        <dbReference type="ARBA" id="ARBA00023203"/>
    </source>
</evidence>
<keyword evidence="1" id="KW-0009">Actin-binding</keyword>
<dbReference type="OrthoDB" id="6375767at2759"/>
<dbReference type="GO" id="GO:0030031">
    <property type="term" value="P:cell projection assembly"/>
    <property type="evidence" value="ECO:0007669"/>
    <property type="project" value="TreeGrafter"/>
</dbReference>
<dbReference type="GO" id="GO:0005737">
    <property type="term" value="C:cytoplasm"/>
    <property type="evidence" value="ECO:0007669"/>
    <property type="project" value="TreeGrafter"/>
</dbReference>
<protein>
    <submittedName>
        <fullName evidence="3">Macrophage-capping protein</fullName>
    </submittedName>
</protein>
<dbReference type="Proteomes" id="UP000233556">
    <property type="component" value="Unassembled WGS sequence"/>
</dbReference>
<dbReference type="GO" id="GO:0007417">
    <property type="term" value="P:central nervous system development"/>
    <property type="evidence" value="ECO:0007669"/>
    <property type="project" value="TreeGrafter"/>
</dbReference>
<dbReference type="SUPFAM" id="SSF55753">
    <property type="entry name" value="Actin depolymerizing proteins"/>
    <property type="match status" value="1"/>
</dbReference>
<organism evidence="3 4">
    <name type="scientific">Limosa lapponica baueri</name>
    <dbReference type="NCBI Taxonomy" id="1758121"/>
    <lineage>
        <taxon>Eukaryota</taxon>
        <taxon>Metazoa</taxon>
        <taxon>Chordata</taxon>
        <taxon>Craniata</taxon>
        <taxon>Vertebrata</taxon>
        <taxon>Euteleostomi</taxon>
        <taxon>Archelosauria</taxon>
        <taxon>Archosauria</taxon>
        <taxon>Dinosauria</taxon>
        <taxon>Saurischia</taxon>
        <taxon>Theropoda</taxon>
        <taxon>Coelurosauria</taxon>
        <taxon>Aves</taxon>
        <taxon>Neognathae</taxon>
        <taxon>Neoaves</taxon>
        <taxon>Charadriiformes</taxon>
        <taxon>Scolopacidae</taxon>
        <taxon>Limosa</taxon>
    </lineage>
</organism>
<dbReference type="GO" id="GO:0051016">
    <property type="term" value="P:barbed-end actin filament capping"/>
    <property type="evidence" value="ECO:0007669"/>
    <property type="project" value="TreeGrafter"/>
</dbReference>
<keyword evidence="4" id="KW-1185">Reference proteome</keyword>
<dbReference type="AlphaFoldDB" id="A0A2I0T7P9"/>
<feature type="domain" description="Gelsolin-like" evidence="2">
    <location>
        <begin position="6"/>
        <end position="69"/>
    </location>
</feature>